<dbReference type="RefSeq" id="WP_380044414.1">
    <property type="nucleotide sequence ID" value="NZ_JBHLTC010000006.1"/>
</dbReference>
<comment type="caution">
    <text evidence="2">The sequence shown here is derived from an EMBL/GenBank/DDBJ whole genome shotgun (WGS) entry which is preliminary data.</text>
</comment>
<name>A0ABV6QGE7_9ACTN</name>
<evidence type="ECO:0000313" key="2">
    <source>
        <dbReference type="EMBL" id="MFC0623713.1"/>
    </source>
</evidence>
<organism evidence="2 3">
    <name type="scientific">Kribbella deserti</name>
    <dbReference type="NCBI Taxonomy" id="1926257"/>
    <lineage>
        <taxon>Bacteria</taxon>
        <taxon>Bacillati</taxon>
        <taxon>Actinomycetota</taxon>
        <taxon>Actinomycetes</taxon>
        <taxon>Propionibacteriales</taxon>
        <taxon>Kribbellaceae</taxon>
        <taxon>Kribbella</taxon>
    </lineage>
</organism>
<evidence type="ECO:0000259" key="1">
    <source>
        <dbReference type="Pfam" id="PF09348"/>
    </source>
</evidence>
<dbReference type="Proteomes" id="UP001589890">
    <property type="component" value="Unassembled WGS sequence"/>
</dbReference>
<gene>
    <name evidence="2" type="ORF">ACFFGN_06550</name>
</gene>
<keyword evidence="3" id="KW-1185">Reference proteome</keyword>
<dbReference type="InterPro" id="IPR014457">
    <property type="entry name" value="UCP010260"/>
</dbReference>
<reference evidence="2 3" key="1">
    <citation type="submission" date="2024-09" db="EMBL/GenBank/DDBJ databases">
        <authorList>
            <person name="Sun Q."/>
            <person name="Mori K."/>
        </authorList>
    </citation>
    <scope>NUCLEOTIDE SEQUENCE [LARGE SCALE GENOMIC DNA]</scope>
    <source>
        <strain evidence="2 3">CGMCC 1.15906</strain>
    </source>
</reference>
<dbReference type="PANTHER" id="PTHR34202:SF1">
    <property type="entry name" value="UPF0548 PROTEIN"/>
    <property type="match status" value="1"/>
</dbReference>
<protein>
    <submittedName>
        <fullName evidence="2">DUF1990 family protein</fullName>
    </submittedName>
</protein>
<dbReference type="EMBL" id="JBHLTC010000006">
    <property type="protein sequence ID" value="MFC0623713.1"/>
    <property type="molecule type" value="Genomic_DNA"/>
</dbReference>
<proteinExistence type="predicted"/>
<accession>A0ABV6QGE7</accession>
<feature type="domain" description="DUF1990" evidence="1">
    <location>
        <begin position="13"/>
        <end position="163"/>
    </location>
</feature>
<dbReference type="PANTHER" id="PTHR34202">
    <property type="entry name" value="UPF0548 PROTEIN"/>
    <property type="match status" value="1"/>
</dbReference>
<evidence type="ECO:0000313" key="3">
    <source>
        <dbReference type="Proteomes" id="UP001589890"/>
    </source>
</evidence>
<dbReference type="Pfam" id="PF09348">
    <property type="entry name" value="DUF1990"/>
    <property type="match status" value="1"/>
</dbReference>
<sequence length="174" mass="18862">MKLADLEGLEFSYDCVGCTEAATTPPGYHRLEHRERLGEGPEVFRRAASALMTFEMHRASGIGMTATSPSAEVGTLTLGRLGPIPVPCKIVRTMNDPAETGFAYGTLQGHPEAGEESFTISQAEDGSVWFTLLAYSRPGTWYTRLAGPIARLGQSLAARRYATALRRLAQTPRS</sequence>
<dbReference type="InterPro" id="IPR018960">
    <property type="entry name" value="DUF1990"/>
</dbReference>
<dbReference type="PIRSF" id="PIRSF010260">
    <property type="entry name" value="UCP010260"/>
    <property type="match status" value="1"/>
</dbReference>